<dbReference type="AlphaFoldDB" id="A0A183CJE2"/>
<proteinExistence type="predicted"/>
<protein>
    <submittedName>
        <fullName evidence="3">Uncharacterized protein</fullName>
    </submittedName>
</protein>
<reference evidence="3" key="2">
    <citation type="submission" date="2016-06" db="UniProtKB">
        <authorList>
            <consortium name="WormBaseParasite"/>
        </authorList>
    </citation>
    <scope>IDENTIFICATION</scope>
</reference>
<evidence type="ECO:0000256" key="1">
    <source>
        <dbReference type="SAM" id="MobiDB-lite"/>
    </source>
</evidence>
<feature type="compositionally biased region" description="Low complexity" evidence="1">
    <location>
        <begin position="82"/>
        <end position="126"/>
    </location>
</feature>
<evidence type="ECO:0000313" key="3">
    <source>
        <dbReference type="WBParaSite" id="GPLIN_001299800"/>
    </source>
</evidence>
<keyword evidence="2" id="KW-1185">Reference proteome</keyword>
<feature type="compositionally biased region" description="Polar residues" evidence="1">
    <location>
        <begin position="10"/>
        <end position="31"/>
    </location>
</feature>
<organism evidence="2 3">
    <name type="scientific">Globodera pallida</name>
    <name type="common">Potato cyst nematode worm</name>
    <name type="synonym">Heterodera pallida</name>
    <dbReference type="NCBI Taxonomy" id="36090"/>
    <lineage>
        <taxon>Eukaryota</taxon>
        <taxon>Metazoa</taxon>
        <taxon>Ecdysozoa</taxon>
        <taxon>Nematoda</taxon>
        <taxon>Chromadorea</taxon>
        <taxon>Rhabditida</taxon>
        <taxon>Tylenchina</taxon>
        <taxon>Tylenchomorpha</taxon>
        <taxon>Tylenchoidea</taxon>
        <taxon>Heteroderidae</taxon>
        <taxon>Heteroderinae</taxon>
        <taxon>Globodera</taxon>
    </lineage>
</organism>
<evidence type="ECO:0000313" key="2">
    <source>
        <dbReference type="Proteomes" id="UP000050741"/>
    </source>
</evidence>
<dbReference type="Proteomes" id="UP000050741">
    <property type="component" value="Unassembled WGS sequence"/>
</dbReference>
<name>A0A183CJE2_GLOPA</name>
<feature type="region of interest" description="Disordered" evidence="1">
    <location>
        <begin position="1"/>
        <end position="143"/>
    </location>
</feature>
<feature type="compositionally biased region" description="Gly residues" evidence="1">
    <location>
        <begin position="41"/>
        <end position="50"/>
    </location>
</feature>
<reference evidence="2" key="1">
    <citation type="submission" date="2014-05" db="EMBL/GenBank/DDBJ databases">
        <title>The genome and life-stage specific transcriptomes of Globodera pallida elucidate key aspects of plant parasitism by a cyst nematode.</title>
        <authorList>
            <person name="Cotton J.A."/>
            <person name="Lilley C.J."/>
            <person name="Jones L.M."/>
            <person name="Kikuchi T."/>
            <person name="Reid A.J."/>
            <person name="Thorpe P."/>
            <person name="Tsai I.J."/>
            <person name="Beasley H."/>
            <person name="Blok V."/>
            <person name="Cock P.J.A."/>
            <person name="Van den Akker S.E."/>
            <person name="Holroyd N."/>
            <person name="Hunt M."/>
            <person name="Mantelin S."/>
            <person name="Naghra H."/>
            <person name="Pain A."/>
            <person name="Palomares-Rius J.E."/>
            <person name="Zarowiecki M."/>
            <person name="Berriman M."/>
            <person name="Jones J.T."/>
            <person name="Urwin P.E."/>
        </authorList>
    </citation>
    <scope>NUCLEOTIDE SEQUENCE [LARGE SCALE GENOMIC DNA]</scope>
    <source>
        <strain evidence="2">Lindley</strain>
    </source>
</reference>
<accession>A0A183CJE2</accession>
<sequence>MGGHRREVSDSQMPLRQSEVQAGTMDVQQELQIRVESPGSSGAGADGTSGGMAPPLNSSGSGGCCNGDISSAGACPHNFGHQNHSNNNNNNNNNHRQQQRLQQQQQQSTGLMMMANMSRRSRASPAGDDDYGGCGTSRGRKRR</sequence>
<dbReference type="WBParaSite" id="GPLIN_001299800">
    <property type="protein sequence ID" value="GPLIN_001299800"/>
    <property type="gene ID" value="GPLIN_001299800"/>
</dbReference>